<dbReference type="PANTHER" id="PTHR11069:SF23">
    <property type="entry name" value="LYSOSOMAL ACID GLUCOSYLCERAMIDASE"/>
    <property type="match status" value="1"/>
</dbReference>
<evidence type="ECO:0000259" key="8">
    <source>
        <dbReference type="Pfam" id="PF02055"/>
    </source>
</evidence>
<dbReference type="InterPro" id="IPR001139">
    <property type="entry name" value="Glyco_hydro_30"/>
</dbReference>
<evidence type="ECO:0000313" key="11">
    <source>
        <dbReference type="Proteomes" id="UP000015104"/>
    </source>
</evidence>
<dbReference type="InterPro" id="IPR033452">
    <property type="entry name" value="GH30_C"/>
</dbReference>
<evidence type="ECO:0000256" key="2">
    <source>
        <dbReference type="ARBA" id="ARBA00005382"/>
    </source>
</evidence>
<organism evidence="10 11">
    <name type="scientific">Tetranychus urticae</name>
    <name type="common">Two-spotted spider mite</name>
    <dbReference type="NCBI Taxonomy" id="32264"/>
    <lineage>
        <taxon>Eukaryota</taxon>
        <taxon>Metazoa</taxon>
        <taxon>Ecdysozoa</taxon>
        <taxon>Arthropoda</taxon>
        <taxon>Chelicerata</taxon>
        <taxon>Arachnida</taxon>
        <taxon>Acari</taxon>
        <taxon>Acariformes</taxon>
        <taxon>Trombidiformes</taxon>
        <taxon>Prostigmata</taxon>
        <taxon>Eleutherengona</taxon>
        <taxon>Raphignathae</taxon>
        <taxon>Tetranychoidea</taxon>
        <taxon>Tetranychidae</taxon>
        <taxon>Tetranychus</taxon>
    </lineage>
</organism>
<dbReference type="Gene3D" id="3.20.20.80">
    <property type="entry name" value="Glycosidases"/>
    <property type="match status" value="1"/>
</dbReference>
<dbReference type="KEGG" id="tut:107370665"/>
<reference evidence="11" key="1">
    <citation type="submission" date="2011-08" db="EMBL/GenBank/DDBJ databases">
        <authorList>
            <person name="Rombauts S."/>
        </authorList>
    </citation>
    <scope>NUCLEOTIDE SEQUENCE</scope>
    <source>
        <strain evidence="11">London</strain>
    </source>
</reference>
<evidence type="ECO:0000256" key="5">
    <source>
        <dbReference type="ARBA" id="ARBA00022801"/>
    </source>
</evidence>
<dbReference type="GO" id="GO:0004348">
    <property type="term" value="F:glucosylceramidase activity"/>
    <property type="evidence" value="ECO:0007669"/>
    <property type="project" value="UniProtKB-EC"/>
</dbReference>
<reference evidence="10" key="2">
    <citation type="submission" date="2015-06" db="UniProtKB">
        <authorList>
            <consortium name="EnsemblMetazoa"/>
        </authorList>
    </citation>
    <scope>IDENTIFICATION</scope>
</reference>
<dbReference type="Proteomes" id="UP000015104">
    <property type="component" value="Unassembled WGS sequence"/>
</dbReference>
<dbReference type="EC" id="3.2.1.45" evidence="3 6"/>
<dbReference type="SUPFAM" id="SSF51011">
    <property type="entry name" value="Glycosyl hydrolase domain"/>
    <property type="match status" value="1"/>
</dbReference>
<evidence type="ECO:0000313" key="10">
    <source>
        <dbReference type="EnsemblMetazoa" id="tetur147g00020.1"/>
    </source>
</evidence>
<dbReference type="Pfam" id="PF17189">
    <property type="entry name" value="Glyco_hydro_30C"/>
    <property type="match status" value="1"/>
</dbReference>
<feature type="domain" description="Glycosyl hydrolase family 30 TIM-barrel" evidence="8">
    <location>
        <begin position="101"/>
        <end position="447"/>
    </location>
</feature>
<gene>
    <name evidence="10" type="primary">107370665</name>
</gene>
<dbReference type="EnsemblMetazoa" id="tetur147g00020.1">
    <property type="protein sequence ID" value="tetur147g00020.1"/>
    <property type="gene ID" value="tetur147g00020"/>
</dbReference>
<protein>
    <recommendedName>
        <fullName evidence="3 6">Glucosylceramidase</fullName>
        <ecNumber evidence="3 6">3.2.1.45</ecNumber>
    </recommendedName>
</protein>
<dbReference type="HOGENOM" id="CLU_014379_1_2_1"/>
<dbReference type="GO" id="GO:0016020">
    <property type="term" value="C:membrane"/>
    <property type="evidence" value="ECO:0007669"/>
    <property type="project" value="GOC"/>
</dbReference>
<dbReference type="OrthoDB" id="2160638at2759"/>
<accession>T1KKT4</accession>
<dbReference type="Pfam" id="PF02055">
    <property type="entry name" value="Glyco_hydro_30"/>
    <property type="match status" value="1"/>
</dbReference>
<evidence type="ECO:0000256" key="3">
    <source>
        <dbReference type="ARBA" id="ARBA00012658"/>
    </source>
</evidence>
<evidence type="ECO:0000256" key="7">
    <source>
        <dbReference type="SAM" id="SignalP"/>
    </source>
</evidence>
<comment type="catalytic activity">
    <reaction evidence="1">
        <text>a beta-D-glucosyl-(1&lt;-&gt;1')-N-acylsphing-4-enine + H2O = an N-acylsphing-4-enine + D-glucose</text>
        <dbReference type="Rhea" id="RHEA:13269"/>
        <dbReference type="ChEBI" id="CHEBI:4167"/>
        <dbReference type="ChEBI" id="CHEBI:15377"/>
        <dbReference type="ChEBI" id="CHEBI:22801"/>
        <dbReference type="ChEBI" id="CHEBI:52639"/>
        <dbReference type="EC" id="3.2.1.45"/>
    </reaction>
    <physiologicalReaction direction="left-to-right" evidence="1">
        <dbReference type="Rhea" id="RHEA:13270"/>
    </physiologicalReaction>
</comment>
<keyword evidence="11" id="KW-1185">Reference proteome</keyword>
<dbReference type="InterPro" id="IPR033453">
    <property type="entry name" value="Glyco_hydro_30_TIM-barrel"/>
</dbReference>
<dbReference type="SUPFAM" id="SSF51445">
    <property type="entry name" value="(Trans)glycosidases"/>
    <property type="match status" value="1"/>
</dbReference>
<comment type="similarity">
    <text evidence="2 6">Belongs to the glycosyl hydrolase 30 family.</text>
</comment>
<keyword evidence="4 7" id="KW-0732">Signal</keyword>
<evidence type="ECO:0000256" key="4">
    <source>
        <dbReference type="ARBA" id="ARBA00022729"/>
    </source>
</evidence>
<evidence type="ECO:0000256" key="6">
    <source>
        <dbReference type="RuleBase" id="RU361188"/>
    </source>
</evidence>
<name>T1KKT4_TETUR</name>
<evidence type="ECO:0000259" key="9">
    <source>
        <dbReference type="Pfam" id="PF17189"/>
    </source>
</evidence>
<sequence>MILFQLLTVFLVLNISLANDCVKRTYTADSFVCVCDADKCDTLDIQKTVEPGYIAIYDSDQKTARLDKTIVPVGQLKSRIDQTKSSQFTLNVNVTDLKQKIVGFGGCFTDGAVINIASLSNDLVKSLMYDYFGENGLEYNIGRVPVGASDSSTHAYSLDDTPFDFTLSHFALAEEDTKYRIPLLKVAKMLNPEFRAFASAWSSPTWMKTNHLFHTAGGLIWKPGDVYYKLWAQYYVKYLNAYLDQGVKFWGLTTENEPIEGTRGLPWGTLGMTPEDIRDFVKLDLGPALKAAGWGKDNLTIMINDDNTEDIESYSSTLLDDPEAAQYVKGIAYHWYTRNYPSSYQILSKVHDKYPDYFIFSSEAGNGGVASEHLGDWGRAESYAIDILEGLQHWSTGWTDWALAVDTAGGPNWAKNWVDATIVVNATAQEYYKNPMYYALAHFTKFLPIGSTRVGSSVVNAPANVHTTSFITPDNTLVLILLNMGNDQIDLTINGFAKVPVTTTLKPRSIRNMLIALN</sequence>
<dbReference type="InterPro" id="IPR017853">
    <property type="entry name" value="GH"/>
</dbReference>
<feature type="domain" description="Glycosyl hydrolase family 30 beta sandwich" evidence="9">
    <location>
        <begin position="450"/>
        <end position="511"/>
    </location>
</feature>
<keyword evidence="5 6" id="KW-0378">Hydrolase</keyword>
<keyword evidence="6" id="KW-0746">Sphingolipid metabolism</keyword>
<evidence type="ECO:0000256" key="1">
    <source>
        <dbReference type="ARBA" id="ARBA00001013"/>
    </source>
</evidence>
<keyword evidence="6" id="KW-0443">Lipid metabolism</keyword>
<dbReference type="eggNOG" id="KOG2566">
    <property type="taxonomic scope" value="Eukaryota"/>
</dbReference>
<feature type="signal peptide" evidence="7">
    <location>
        <begin position="1"/>
        <end position="18"/>
    </location>
</feature>
<dbReference type="STRING" id="32264.T1KKT4"/>
<dbReference type="AlphaFoldDB" id="T1KKT4"/>
<dbReference type="OMA" id="LHAPHIA"/>
<dbReference type="PANTHER" id="PTHR11069">
    <property type="entry name" value="GLUCOSYLCERAMIDASE"/>
    <property type="match status" value="1"/>
</dbReference>
<keyword evidence="6" id="KW-0326">Glycosidase</keyword>
<proteinExistence type="inferred from homology"/>
<dbReference type="PRINTS" id="PR00843">
    <property type="entry name" value="GLHYDRLASE30"/>
</dbReference>
<dbReference type="GO" id="GO:0006680">
    <property type="term" value="P:glucosylceramide catabolic process"/>
    <property type="evidence" value="ECO:0007669"/>
    <property type="project" value="TreeGrafter"/>
</dbReference>
<dbReference type="EMBL" id="CAEY01000192">
    <property type="status" value="NOT_ANNOTATED_CDS"/>
    <property type="molecule type" value="Genomic_DNA"/>
</dbReference>
<feature type="chain" id="PRO_5004581441" description="Glucosylceramidase" evidence="7">
    <location>
        <begin position="19"/>
        <end position="518"/>
    </location>
</feature>